<comment type="caution">
    <text evidence="6">The sequence shown here is derived from an EMBL/GenBank/DDBJ whole genome shotgun (WGS) entry which is preliminary data.</text>
</comment>
<evidence type="ECO:0000256" key="2">
    <source>
        <dbReference type="ARBA" id="ARBA00023125"/>
    </source>
</evidence>
<keyword evidence="1" id="KW-0805">Transcription regulation</keyword>
<dbReference type="Gene3D" id="1.10.10.10">
    <property type="entry name" value="Winged helix-like DNA-binding domain superfamily/Winged helix DNA-binding domain"/>
    <property type="match status" value="1"/>
</dbReference>
<feature type="domain" description="IclR-ED" evidence="5">
    <location>
        <begin position="70"/>
        <end position="251"/>
    </location>
</feature>
<dbReference type="Pfam" id="PF01614">
    <property type="entry name" value="IclR_C"/>
    <property type="match status" value="1"/>
</dbReference>
<name>A0A644VCD3_9ZZZZ</name>
<dbReference type="PROSITE" id="PS51078">
    <property type="entry name" value="ICLR_ED"/>
    <property type="match status" value="1"/>
</dbReference>
<dbReference type="GO" id="GO:0003677">
    <property type="term" value="F:DNA binding"/>
    <property type="evidence" value="ECO:0007669"/>
    <property type="project" value="UniProtKB-KW"/>
</dbReference>
<reference evidence="6" key="1">
    <citation type="submission" date="2019-08" db="EMBL/GenBank/DDBJ databases">
        <authorList>
            <person name="Kucharzyk K."/>
            <person name="Murdoch R.W."/>
            <person name="Higgins S."/>
            <person name="Loffler F."/>
        </authorList>
    </citation>
    <scope>NUCLEOTIDE SEQUENCE</scope>
</reference>
<evidence type="ECO:0000256" key="1">
    <source>
        <dbReference type="ARBA" id="ARBA00023015"/>
    </source>
</evidence>
<dbReference type="GO" id="GO:0003700">
    <property type="term" value="F:DNA-binding transcription factor activity"/>
    <property type="evidence" value="ECO:0007669"/>
    <property type="project" value="TreeGrafter"/>
</dbReference>
<protein>
    <submittedName>
        <fullName evidence="6">Transcriptional regulator KdgR</fullName>
    </submittedName>
</protein>
<organism evidence="6">
    <name type="scientific">bioreactor metagenome</name>
    <dbReference type="NCBI Taxonomy" id="1076179"/>
    <lineage>
        <taxon>unclassified sequences</taxon>
        <taxon>metagenomes</taxon>
        <taxon>ecological metagenomes</taxon>
    </lineage>
</organism>
<evidence type="ECO:0000256" key="3">
    <source>
        <dbReference type="ARBA" id="ARBA00023163"/>
    </source>
</evidence>
<sequence>MQENGVHKPTARVLDILALLGSNPEGYTLTEIADLIHAAKGTIFPILHTMNDRKFILQDAGTGKYRIGISSFCVGESYTNNKTVMQFITEEMHSIVNQVGEICQMGILDNGEVLYVAKVDNKEAIRLISHVGKRLPAYCTALGKALLSTISIADIKKLYPNGLKAYTPNTINTFKKLENAIAETKKTGIASESEEIAEHLCCLAVPLCVNGKAIAALSVSSPTFRSSREKDKLIKKVLLCSKEKIETYFNTEHFDINDFIFN</sequence>
<dbReference type="InterPro" id="IPR014757">
    <property type="entry name" value="Tscrpt_reg_IclR_C"/>
</dbReference>
<dbReference type="SUPFAM" id="SSF55781">
    <property type="entry name" value="GAF domain-like"/>
    <property type="match status" value="1"/>
</dbReference>
<evidence type="ECO:0000259" key="5">
    <source>
        <dbReference type="PROSITE" id="PS51078"/>
    </source>
</evidence>
<dbReference type="SUPFAM" id="SSF46785">
    <property type="entry name" value="Winged helix' DNA-binding domain"/>
    <property type="match status" value="1"/>
</dbReference>
<evidence type="ECO:0000313" key="6">
    <source>
        <dbReference type="EMBL" id="MPL88867.1"/>
    </source>
</evidence>
<gene>
    <name evidence="6" type="primary">kdgR_8</name>
    <name evidence="6" type="ORF">SDC9_34896</name>
</gene>
<keyword evidence="2" id="KW-0238">DNA-binding</keyword>
<evidence type="ECO:0000259" key="4">
    <source>
        <dbReference type="PROSITE" id="PS51077"/>
    </source>
</evidence>
<dbReference type="EMBL" id="VSSQ01000267">
    <property type="protein sequence ID" value="MPL88867.1"/>
    <property type="molecule type" value="Genomic_DNA"/>
</dbReference>
<feature type="domain" description="HTH iclR-type" evidence="4">
    <location>
        <begin position="7"/>
        <end position="69"/>
    </location>
</feature>
<dbReference type="GO" id="GO:0045892">
    <property type="term" value="P:negative regulation of DNA-templated transcription"/>
    <property type="evidence" value="ECO:0007669"/>
    <property type="project" value="TreeGrafter"/>
</dbReference>
<dbReference type="InterPro" id="IPR036388">
    <property type="entry name" value="WH-like_DNA-bd_sf"/>
</dbReference>
<dbReference type="InterPro" id="IPR029016">
    <property type="entry name" value="GAF-like_dom_sf"/>
</dbReference>
<dbReference type="InterPro" id="IPR005471">
    <property type="entry name" value="Tscrpt_reg_IclR_N"/>
</dbReference>
<dbReference type="Gene3D" id="3.30.450.40">
    <property type="match status" value="1"/>
</dbReference>
<dbReference type="AlphaFoldDB" id="A0A644VCD3"/>
<keyword evidence="3" id="KW-0804">Transcription</keyword>
<dbReference type="PANTHER" id="PTHR30136">
    <property type="entry name" value="HELIX-TURN-HELIX TRANSCRIPTIONAL REGULATOR, ICLR FAMILY"/>
    <property type="match status" value="1"/>
</dbReference>
<proteinExistence type="predicted"/>
<dbReference type="PANTHER" id="PTHR30136:SF24">
    <property type="entry name" value="HTH-TYPE TRANSCRIPTIONAL REPRESSOR ALLR"/>
    <property type="match status" value="1"/>
</dbReference>
<dbReference type="Pfam" id="PF09339">
    <property type="entry name" value="HTH_IclR"/>
    <property type="match status" value="1"/>
</dbReference>
<dbReference type="PROSITE" id="PS51077">
    <property type="entry name" value="HTH_ICLR"/>
    <property type="match status" value="1"/>
</dbReference>
<accession>A0A644VCD3</accession>
<dbReference type="SMART" id="SM00346">
    <property type="entry name" value="HTH_ICLR"/>
    <property type="match status" value="1"/>
</dbReference>
<dbReference type="InterPro" id="IPR036390">
    <property type="entry name" value="WH_DNA-bd_sf"/>
</dbReference>
<dbReference type="InterPro" id="IPR050707">
    <property type="entry name" value="HTH_MetabolicPath_Reg"/>
</dbReference>